<sequence>MGRYSLGPTRSFDLVSRHLRVVEVLGVPPLRAFVYAVVGHLMEFTIAISGTKQQEPMFRSLLGYL</sequence>
<dbReference type="AlphaFoldDB" id="W2M2V5"/>
<dbReference type="EMBL" id="KI696844">
    <property type="protein sequence ID" value="ETM30722.1"/>
    <property type="molecule type" value="Genomic_DNA"/>
</dbReference>
<gene>
    <name evidence="1" type="ORF">L914_21603</name>
</gene>
<organism evidence="1">
    <name type="scientific">Phytophthora nicotianae</name>
    <name type="common">Potato buckeye rot agent</name>
    <name type="synonym">Phytophthora parasitica</name>
    <dbReference type="NCBI Taxonomy" id="4792"/>
    <lineage>
        <taxon>Eukaryota</taxon>
        <taxon>Sar</taxon>
        <taxon>Stramenopiles</taxon>
        <taxon>Oomycota</taxon>
        <taxon>Peronosporomycetes</taxon>
        <taxon>Peronosporales</taxon>
        <taxon>Peronosporaceae</taxon>
        <taxon>Phytophthora</taxon>
    </lineage>
</organism>
<accession>W2M2V5</accession>
<name>W2M2V5_PHYNI</name>
<reference evidence="1" key="1">
    <citation type="submission" date="2013-11" db="EMBL/GenBank/DDBJ databases">
        <title>The Genome Sequence of Phytophthora parasitica IAC_01/95.</title>
        <authorList>
            <consortium name="The Broad Institute Genomics Platform"/>
            <person name="Russ C."/>
            <person name="Tyler B."/>
            <person name="Panabieres F."/>
            <person name="Shan W."/>
            <person name="Tripathy S."/>
            <person name="Grunwald N."/>
            <person name="Machado M."/>
            <person name="Johnson C.S."/>
            <person name="Arredondo F."/>
            <person name="Hong C."/>
            <person name="Coffey M."/>
            <person name="Young S.K."/>
            <person name="Zeng Q."/>
            <person name="Gargeya S."/>
            <person name="Fitzgerald M."/>
            <person name="Abouelleil A."/>
            <person name="Alvarado L."/>
            <person name="Chapman S.B."/>
            <person name="Gainer-Dewar J."/>
            <person name="Goldberg J."/>
            <person name="Griggs A."/>
            <person name="Gujja S."/>
            <person name="Hansen M."/>
            <person name="Howarth C."/>
            <person name="Imamovic A."/>
            <person name="Ireland A."/>
            <person name="Larimer J."/>
            <person name="McCowan C."/>
            <person name="Murphy C."/>
            <person name="Pearson M."/>
            <person name="Poon T.W."/>
            <person name="Priest M."/>
            <person name="Roberts A."/>
            <person name="Saif S."/>
            <person name="Shea T."/>
            <person name="Sykes S."/>
            <person name="Wortman J."/>
            <person name="Nusbaum C."/>
            <person name="Birren B."/>
        </authorList>
    </citation>
    <scope>NUCLEOTIDE SEQUENCE [LARGE SCALE GENOMIC DNA]</scope>
    <source>
        <strain evidence="1">IAC_01/95</strain>
    </source>
</reference>
<protein>
    <submittedName>
        <fullName evidence="1">Uncharacterized protein</fullName>
    </submittedName>
</protein>
<evidence type="ECO:0000313" key="1">
    <source>
        <dbReference type="EMBL" id="ETM30722.1"/>
    </source>
</evidence>
<dbReference type="Proteomes" id="UP000054532">
    <property type="component" value="Unassembled WGS sequence"/>
</dbReference>
<proteinExistence type="predicted"/>